<proteinExistence type="predicted"/>
<feature type="region of interest" description="Disordered" evidence="1">
    <location>
        <begin position="1"/>
        <end position="33"/>
    </location>
</feature>
<evidence type="ECO:0000256" key="1">
    <source>
        <dbReference type="SAM" id="MobiDB-lite"/>
    </source>
</evidence>
<comment type="caution">
    <text evidence="3">The sequence shown here is derived from an EMBL/GenBank/DDBJ whole genome shotgun (WGS) entry which is preliminary data.</text>
</comment>
<dbReference type="Pfam" id="PF14412">
    <property type="entry name" value="AHH"/>
    <property type="match status" value="1"/>
</dbReference>
<dbReference type="AlphaFoldDB" id="A0A8J7WV19"/>
<dbReference type="InterPro" id="IPR036844">
    <property type="entry name" value="Hint_dom_sf"/>
</dbReference>
<evidence type="ECO:0000259" key="2">
    <source>
        <dbReference type="SMART" id="SM00306"/>
    </source>
</evidence>
<keyword evidence="4" id="KW-1185">Reference proteome</keyword>
<dbReference type="SUPFAM" id="SSF51294">
    <property type="entry name" value="Hedgehog/intein (Hint) domain"/>
    <property type="match status" value="1"/>
</dbReference>
<dbReference type="Proteomes" id="UP000677913">
    <property type="component" value="Unassembled WGS sequence"/>
</dbReference>
<feature type="domain" description="Hint" evidence="2">
    <location>
        <begin position="168"/>
        <end position="269"/>
    </location>
</feature>
<dbReference type="PROSITE" id="PS50818">
    <property type="entry name" value="INTEIN_C_TER"/>
    <property type="match status" value="1"/>
</dbReference>
<dbReference type="InterPro" id="IPR003587">
    <property type="entry name" value="Hint_dom_N"/>
</dbReference>
<protein>
    <submittedName>
        <fullName evidence="3">AHH domain-containing protein</fullName>
    </submittedName>
</protein>
<accession>A0A8J7WV19</accession>
<evidence type="ECO:0000313" key="4">
    <source>
        <dbReference type="Proteomes" id="UP000677913"/>
    </source>
</evidence>
<name>A0A8J7WV19_9ACTN</name>
<sequence length="430" mass="45038">DPTQLGGYDYAGNDPTTGSDPTGLRAAGDGNGSSCDWHGNCSGNASDSGSGGCDSSIPGCPGYQPPADTSLLDTAITSASQQPGLGVIGWVWHVFNQGVASNPSNPGQGVVDQLDGVDTIRNGYDTGNTQEMQQGIAQFGLTFAPGLDGLGALDDSDSLLLRTLKCGGNSFTADTKVLTASGDHVKISALIEGQLVVATDTKSGTKQVEPVAAVMVHHDTNLYDLKIDGKRGLTTTIHTTSNHAFWDETTHAWVEAAKLRNGDRLHTPDGDVATVVSGQPAPVTKGWMWDLTVPADHDFYVVAGRTAVLVHNCTTSSNAQILDDNMQAAGTVRPADTAAHHIVASTSPKAASARAQLASFGIDINDADNGVYLPRGSASSNPLGMAVHSRVHTNLYYDNVNEMMSWAQNADQARDVLGYIRNQLQSGPWP</sequence>
<dbReference type="NCBIfam" id="TIGR01443">
    <property type="entry name" value="intein_Cterm"/>
    <property type="match status" value="1"/>
</dbReference>
<organism evidence="3 4">
    <name type="scientific">Actinocrinis puniceicyclus</name>
    <dbReference type="NCBI Taxonomy" id="977794"/>
    <lineage>
        <taxon>Bacteria</taxon>
        <taxon>Bacillati</taxon>
        <taxon>Actinomycetota</taxon>
        <taxon>Actinomycetes</taxon>
        <taxon>Catenulisporales</taxon>
        <taxon>Actinospicaceae</taxon>
        <taxon>Actinocrinis</taxon>
    </lineage>
</organism>
<dbReference type="CDD" id="cd00081">
    <property type="entry name" value="Hint"/>
    <property type="match status" value="1"/>
</dbReference>
<dbReference type="InterPro" id="IPR030934">
    <property type="entry name" value="Intein_C"/>
</dbReference>
<evidence type="ECO:0000313" key="3">
    <source>
        <dbReference type="EMBL" id="MBS2966452.1"/>
    </source>
</evidence>
<gene>
    <name evidence="3" type="ORF">KGA66_25650</name>
</gene>
<feature type="non-terminal residue" evidence="3">
    <location>
        <position position="1"/>
    </location>
</feature>
<reference evidence="3" key="1">
    <citation type="submission" date="2021-04" db="EMBL/GenBank/DDBJ databases">
        <title>Genome based classification of Actinospica acidithermotolerans sp. nov., an actinobacterium isolated from an Indonesian hot spring.</title>
        <authorList>
            <person name="Kusuma A.B."/>
            <person name="Putra K.E."/>
            <person name="Nafisah S."/>
            <person name="Loh J."/>
            <person name="Nouioui I."/>
            <person name="Goodfellow M."/>
        </authorList>
    </citation>
    <scope>NUCLEOTIDE SEQUENCE</scope>
    <source>
        <strain evidence="3">DSM 45618</strain>
    </source>
</reference>
<dbReference type="SMART" id="SM00306">
    <property type="entry name" value="HintN"/>
    <property type="match status" value="1"/>
</dbReference>
<dbReference type="InterPro" id="IPR032871">
    <property type="entry name" value="AHH_dom_containing"/>
</dbReference>
<dbReference type="RefSeq" id="WP_211471531.1">
    <property type="nucleotide sequence ID" value="NZ_JAGSXH010000151.1"/>
</dbReference>
<dbReference type="Pfam" id="PF07591">
    <property type="entry name" value="PT-HINT"/>
    <property type="match status" value="1"/>
</dbReference>
<dbReference type="EMBL" id="JAGSXH010000151">
    <property type="protein sequence ID" value="MBS2966452.1"/>
    <property type="molecule type" value="Genomic_DNA"/>
</dbReference>
<dbReference type="Gene3D" id="2.170.16.10">
    <property type="entry name" value="Hedgehog/Intein (Hint) domain"/>
    <property type="match status" value="1"/>
</dbReference>